<keyword evidence="2" id="KW-0472">Membrane</keyword>
<proteinExistence type="predicted"/>
<dbReference type="RefSeq" id="WP_142662940.1">
    <property type="nucleotide sequence ID" value="NZ_FXTK01000006.1"/>
</dbReference>
<feature type="compositionally biased region" description="Basic and acidic residues" evidence="1">
    <location>
        <begin position="38"/>
        <end position="48"/>
    </location>
</feature>
<dbReference type="GO" id="GO:0051301">
    <property type="term" value="P:cell division"/>
    <property type="evidence" value="ECO:0007669"/>
    <property type="project" value="UniProtKB-KW"/>
</dbReference>
<evidence type="ECO:0000256" key="1">
    <source>
        <dbReference type="SAM" id="MobiDB-lite"/>
    </source>
</evidence>
<dbReference type="OrthoDB" id="8479416at2"/>
<feature type="transmembrane region" description="Helical" evidence="2">
    <location>
        <begin position="67"/>
        <end position="88"/>
    </location>
</feature>
<dbReference type="AlphaFoldDB" id="A0A521D454"/>
<dbReference type="Gene3D" id="3.30.70.1070">
    <property type="entry name" value="Sporulation related repeat"/>
    <property type="match status" value="1"/>
</dbReference>
<keyword evidence="4" id="KW-0132">Cell division</keyword>
<feature type="region of interest" description="Disordered" evidence="1">
    <location>
        <begin position="247"/>
        <end position="266"/>
    </location>
</feature>
<evidence type="ECO:0000313" key="4">
    <source>
        <dbReference type="EMBL" id="SMO66464.1"/>
    </source>
</evidence>
<organism evidence="4 5">
    <name type="scientific">Paracoccus laeviglucosivorans</name>
    <dbReference type="NCBI Taxonomy" id="1197861"/>
    <lineage>
        <taxon>Bacteria</taxon>
        <taxon>Pseudomonadati</taxon>
        <taxon>Pseudomonadota</taxon>
        <taxon>Alphaproteobacteria</taxon>
        <taxon>Rhodobacterales</taxon>
        <taxon>Paracoccaceae</taxon>
        <taxon>Paracoccus</taxon>
    </lineage>
</organism>
<sequence>MAVVDFRSGGFQGTHPQDRHAHGYGHDAYADEYDDARDESWDDPRYDDPYGQATAEPPSMLGRLSRLTHYLGALVSVGLIVVLAVWGFKLVVRDVSGVPVIRAVQGEARTAPENPGGELTDRTGLAVNSVAAGTEAQRVDQVAIAPGATGLQAQDVAMGVLGATAIEPSRAVELPPLDETARVIATPDADAARAAAEAAQSTIEPDSVEAAIIADVPTAPEAPVNEALTDLSGQQTQDTAINQALAEATAEPGPPPAVAASVRPAPRPRRVAAASAVAPAPAVAETAPADRPAAAPADAAPEAAPAAKVSAGSSMAQIGAFDSDKLARGEWNRVSGKFGGLFAGKNMIVQEHSANGRKFWRLRAAGFASKDEARRFCAALIAEGVDCIPATAK</sequence>
<keyword evidence="4" id="KW-0131">Cell cycle</keyword>
<keyword evidence="2" id="KW-0812">Transmembrane</keyword>
<dbReference type="PROSITE" id="PS51724">
    <property type="entry name" value="SPOR"/>
    <property type="match status" value="1"/>
</dbReference>
<protein>
    <submittedName>
        <fullName evidence="4">Cell division protein DamX, binds to the septal ring, contains C-terminal SPOR domain</fullName>
    </submittedName>
</protein>
<reference evidence="4 5" key="1">
    <citation type="submission" date="2017-05" db="EMBL/GenBank/DDBJ databases">
        <authorList>
            <person name="Varghese N."/>
            <person name="Submissions S."/>
        </authorList>
    </citation>
    <scope>NUCLEOTIDE SEQUENCE [LARGE SCALE GENOMIC DNA]</scope>
    <source>
        <strain evidence="4 5">DSM 100094</strain>
    </source>
</reference>
<name>A0A521D454_9RHOB</name>
<keyword evidence="2" id="KW-1133">Transmembrane helix</keyword>
<dbReference type="GO" id="GO:0042834">
    <property type="term" value="F:peptidoglycan binding"/>
    <property type="evidence" value="ECO:0007669"/>
    <property type="project" value="InterPro"/>
</dbReference>
<evidence type="ECO:0000313" key="5">
    <source>
        <dbReference type="Proteomes" id="UP000319014"/>
    </source>
</evidence>
<dbReference type="InterPro" id="IPR007730">
    <property type="entry name" value="SPOR-like_dom"/>
</dbReference>
<dbReference type="Proteomes" id="UP000319014">
    <property type="component" value="Unassembled WGS sequence"/>
</dbReference>
<feature type="compositionally biased region" description="Basic and acidic residues" evidence="1">
    <location>
        <begin position="16"/>
        <end position="29"/>
    </location>
</feature>
<feature type="region of interest" description="Disordered" evidence="1">
    <location>
        <begin position="278"/>
        <end position="308"/>
    </location>
</feature>
<keyword evidence="5" id="KW-1185">Reference proteome</keyword>
<feature type="region of interest" description="Disordered" evidence="1">
    <location>
        <begin position="1"/>
        <end position="57"/>
    </location>
</feature>
<dbReference type="InterPro" id="IPR036680">
    <property type="entry name" value="SPOR-like_sf"/>
</dbReference>
<feature type="compositionally biased region" description="Low complexity" evidence="1">
    <location>
        <begin position="278"/>
        <end position="307"/>
    </location>
</feature>
<evidence type="ECO:0000256" key="2">
    <source>
        <dbReference type="SAM" id="Phobius"/>
    </source>
</evidence>
<feature type="domain" description="SPOR" evidence="3">
    <location>
        <begin position="308"/>
        <end position="393"/>
    </location>
</feature>
<dbReference type="EMBL" id="FXTK01000006">
    <property type="protein sequence ID" value="SMO66464.1"/>
    <property type="molecule type" value="Genomic_DNA"/>
</dbReference>
<dbReference type="Pfam" id="PF05036">
    <property type="entry name" value="SPOR"/>
    <property type="match status" value="1"/>
</dbReference>
<evidence type="ECO:0000259" key="3">
    <source>
        <dbReference type="PROSITE" id="PS51724"/>
    </source>
</evidence>
<gene>
    <name evidence="4" type="ORF">SAMN06265221_10687</name>
</gene>
<accession>A0A521D454</accession>